<reference evidence="1" key="1">
    <citation type="journal article" date="2014" name="Int. J. Syst. Evol. Microbiol.">
        <title>Complete genome sequence of Corynebacterium casei LMG S-19264T (=DSM 44701T), isolated from a smear-ripened cheese.</title>
        <authorList>
            <consortium name="US DOE Joint Genome Institute (JGI-PGF)"/>
            <person name="Walter F."/>
            <person name="Albersmeier A."/>
            <person name="Kalinowski J."/>
            <person name="Ruckert C."/>
        </authorList>
    </citation>
    <scope>NUCLEOTIDE SEQUENCE</scope>
    <source>
        <strain evidence="1">CGMCC 1.15958</strain>
    </source>
</reference>
<proteinExistence type="predicted"/>
<evidence type="ECO:0000313" key="1">
    <source>
        <dbReference type="EMBL" id="GGD74406.1"/>
    </source>
</evidence>
<gene>
    <name evidence="1" type="ORF">GCM10011514_43090</name>
</gene>
<accession>A0A917DWY0</accession>
<protein>
    <submittedName>
        <fullName evidence="1">Uncharacterized protein</fullName>
    </submittedName>
</protein>
<dbReference type="EMBL" id="BMKK01000011">
    <property type="protein sequence ID" value="GGD74406.1"/>
    <property type="molecule type" value="Genomic_DNA"/>
</dbReference>
<organism evidence="1 2">
    <name type="scientific">Emticicia aquatilis</name>
    <dbReference type="NCBI Taxonomy" id="1537369"/>
    <lineage>
        <taxon>Bacteria</taxon>
        <taxon>Pseudomonadati</taxon>
        <taxon>Bacteroidota</taxon>
        <taxon>Cytophagia</taxon>
        <taxon>Cytophagales</taxon>
        <taxon>Leadbetterellaceae</taxon>
        <taxon>Emticicia</taxon>
    </lineage>
</organism>
<sequence length="79" mass="9034">MGQSFNTIRQSKITFKTNTTMKKKPFFIKSNDTKNKRKALEHFDKEENKITGDVILGGWRESISSVAKAGDIENLDIEK</sequence>
<reference evidence="1" key="2">
    <citation type="submission" date="2020-09" db="EMBL/GenBank/DDBJ databases">
        <authorList>
            <person name="Sun Q."/>
            <person name="Zhou Y."/>
        </authorList>
    </citation>
    <scope>NUCLEOTIDE SEQUENCE</scope>
    <source>
        <strain evidence="1">CGMCC 1.15958</strain>
    </source>
</reference>
<name>A0A917DWY0_9BACT</name>
<dbReference type="AlphaFoldDB" id="A0A917DWY0"/>
<comment type="caution">
    <text evidence="1">The sequence shown here is derived from an EMBL/GenBank/DDBJ whole genome shotgun (WGS) entry which is preliminary data.</text>
</comment>
<evidence type="ECO:0000313" key="2">
    <source>
        <dbReference type="Proteomes" id="UP000609064"/>
    </source>
</evidence>
<dbReference type="Proteomes" id="UP000609064">
    <property type="component" value="Unassembled WGS sequence"/>
</dbReference>
<keyword evidence="2" id="KW-1185">Reference proteome</keyword>